<accession>A0AAV4MFW7</accession>
<proteinExistence type="predicted"/>
<dbReference type="EMBL" id="BPLR01002189">
    <property type="protein sequence ID" value="GIX71087.1"/>
    <property type="molecule type" value="Genomic_DNA"/>
</dbReference>
<dbReference type="Proteomes" id="UP001054945">
    <property type="component" value="Unassembled WGS sequence"/>
</dbReference>
<name>A0AAV4MFW7_CAEEX</name>
<keyword evidence="2" id="KW-1185">Reference proteome</keyword>
<reference evidence="1 2" key="1">
    <citation type="submission" date="2021-06" db="EMBL/GenBank/DDBJ databases">
        <title>Caerostris extrusa draft genome.</title>
        <authorList>
            <person name="Kono N."/>
            <person name="Arakawa K."/>
        </authorList>
    </citation>
    <scope>NUCLEOTIDE SEQUENCE [LARGE SCALE GENOMIC DNA]</scope>
</reference>
<protein>
    <submittedName>
        <fullName evidence="1">Uncharacterized protein</fullName>
    </submittedName>
</protein>
<organism evidence="1 2">
    <name type="scientific">Caerostris extrusa</name>
    <name type="common">Bark spider</name>
    <name type="synonym">Caerostris bankana</name>
    <dbReference type="NCBI Taxonomy" id="172846"/>
    <lineage>
        <taxon>Eukaryota</taxon>
        <taxon>Metazoa</taxon>
        <taxon>Ecdysozoa</taxon>
        <taxon>Arthropoda</taxon>
        <taxon>Chelicerata</taxon>
        <taxon>Arachnida</taxon>
        <taxon>Araneae</taxon>
        <taxon>Araneomorphae</taxon>
        <taxon>Entelegynae</taxon>
        <taxon>Araneoidea</taxon>
        <taxon>Araneidae</taxon>
        <taxon>Caerostris</taxon>
    </lineage>
</organism>
<comment type="caution">
    <text evidence="1">The sequence shown here is derived from an EMBL/GenBank/DDBJ whole genome shotgun (WGS) entry which is preliminary data.</text>
</comment>
<sequence length="83" mass="9870">MLASKYDLQEEIIRRSLSEKCAIPAHSSVQKFRFLKCCKDLKRSQNKKERKEGFDEALSPHRRRRTFFALRRRCPSVDDRSAL</sequence>
<evidence type="ECO:0000313" key="1">
    <source>
        <dbReference type="EMBL" id="GIX71087.1"/>
    </source>
</evidence>
<gene>
    <name evidence="1" type="ORF">CEXT_635781</name>
</gene>
<dbReference type="AlphaFoldDB" id="A0AAV4MFW7"/>
<evidence type="ECO:0000313" key="2">
    <source>
        <dbReference type="Proteomes" id="UP001054945"/>
    </source>
</evidence>